<evidence type="ECO:0000256" key="3">
    <source>
        <dbReference type="ARBA" id="ARBA00022723"/>
    </source>
</evidence>
<accession>A0A085LUN8</accession>
<reference evidence="10 12" key="1">
    <citation type="journal article" date="2014" name="Nat. Genet.">
        <title>Genome and transcriptome of the porcine whipworm Trichuris suis.</title>
        <authorList>
            <person name="Jex A.R."/>
            <person name="Nejsum P."/>
            <person name="Schwarz E.M."/>
            <person name="Hu L."/>
            <person name="Young N.D."/>
            <person name="Hall R.S."/>
            <person name="Korhonen P.K."/>
            <person name="Liao S."/>
            <person name="Thamsborg S."/>
            <person name="Xia J."/>
            <person name="Xu P."/>
            <person name="Wang S."/>
            <person name="Scheerlinck J.P."/>
            <person name="Hofmann A."/>
            <person name="Sternberg P.W."/>
            <person name="Wang J."/>
            <person name="Gasser R.B."/>
        </authorList>
    </citation>
    <scope>NUCLEOTIDE SEQUENCE [LARGE SCALE GENOMIC DNA]</scope>
    <source>
        <strain evidence="11">DCEP-RM93F</strain>
        <strain evidence="10">DCEP-RM93M</strain>
    </source>
</reference>
<evidence type="ECO:0000259" key="9">
    <source>
        <dbReference type="PROSITE" id="PS51462"/>
    </source>
</evidence>
<keyword evidence="12" id="KW-1185">Reference proteome</keyword>
<dbReference type="Pfam" id="PF10169">
    <property type="entry name" value="LLPH"/>
    <property type="match status" value="1"/>
</dbReference>
<dbReference type="SUPFAM" id="SSF55811">
    <property type="entry name" value="Nudix"/>
    <property type="match status" value="1"/>
</dbReference>
<protein>
    <recommendedName>
        <fullName evidence="9">Nudix hydrolase domain-containing protein</fullName>
    </recommendedName>
</protein>
<dbReference type="GO" id="GO:0010945">
    <property type="term" value="F:coenzyme A diphosphatase activity"/>
    <property type="evidence" value="ECO:0007669"/>
    <property type="project" value="InterPro"/>
</dbReference>
<organism evidence="10 12">
    <name type="scientific">Trichuris suis</name>
    <name type="common">pig whipworm</name>
    <dbReference type="NCBI Taxonomy" id="68888"/>
    <lineage>
        <taxon>Eukaryota</taxon>
        <taxon>Metazoa</taxon>
        <taxon>Ecdysozoa</taxon>
        <taxon>Nematoda</taxon>
        <taxon>Enoplea</taxon>
        <taxon>Dorylaimia</taxon>
        <taxon>Trichinellida</taxon>
        <taxon>Trichuridae</taxon>
        <taxon>Trichuris</taxon>
    </lineage>
</organism>
<dbReference type="InterPro" id="IPR015797">
    <property type="entry name" value="NUDIX_hydrolase-like_dom_sf"/>
</dbReference>
<keyword evidence="4" id="KW-0378">Hydrolase</keyword>
<evidence type="ECO:0000313" key="12">
    <source>
        <dbReference type="Proteomes" id="UP000030764"/>
    </source>
</evidence>
<evidence type="ECO:0000256" key="6">
    <source>
        <dbReference type="ARBA" id="ARBA00023211"/>
    </source>
</evidence>
<sequence length="312" mass="35389">MLSFRTVNVCVKIVRIYQLHWNGCCMSHSALAEVFGADNKRRTVQCLEAQPPYIPPGFHGRTVRYAVLVPLAVVRNVPSILLTIRSSNLSIHRGQISFPGGGIEPDDSGPIEAALRETSEEIGISPAMFDVWAQLSPHIRVSSDDLVVPVVARIRKPITPSCLAVNRNEVESLLAVAVEDLCRKEQQAYTHFSTGLGYTLPVYLLRSADMAKSLRSKWRRKMRALRRQKFFPKELERLKKTVSRDTEISSNVGVATSEPMEVDEDKHAATEGTARLRQFPGTSRRFPIWMHPRKVKKLAGRRRKNEQRRKRR</sequence>
<evidence type="ECO:0000256" key="2">
    <source>
        <dbReference type="ARBA" id="ARBA00001946"/>
    </source>
</evidence>
<dbReference type="Gene3D" id="3.90.79.10">
    <property type="entry name" value="Nucleoside Triphosphate Pyrophosphohydrolase"/>
    <property type="match status" value="1"/>
</dbReference>
<comment type="cofactor">
    <cofactor evidence="1">
        <name>Mn(2+)</name>
        <dbReference type="ChEBI" id="CHEBI:29035"/>
    </cofactor>
</comment>
<evidence type="ECO:0000256" key="4">
    <source>
        <dbReference type="ARBA" id="ARBA00022801"/>
    </source>
</evidence>
<dbReference type="CDD" id="cd03426">
    <property type="entry name" value="NUDIX_CoAse_Nudt7"/>
    <property type="match status" value="1"/>
</dbReference>
<dbReference type="EMBL" id="KL367486">
    <property type="protein sequence ID" value="KFD70665.1"/>
    <property type="molecule type" value="Genomic_DNA"/>
</dbReference>
<dbReference type="InterPro" id="IPR045121">
    <property type="entry name" value="CoAse"/>
</dbReference>
<dbReference type="InterPro" id="IPR000086">
    <property type="entry name" value="NUDIX_hydrolase_dom"/>
</dbReference>
<dbReference type="Proteomes" id="UP000030764">
    <property type="component" value="Unassembled WGS sequence"/>
</dbReference>
<evidence type="ECO:0000256" key="7">
    <source>
        <dbReference type="ARBA" id="ARBA00034118"/>
    </source>
</evidence>
<dbReference type="PROSITE" id="PS51462">
    <property type="entry name" value="NUDIX"/>
    <property type="match status" value="1"/>
</dbReference>
<keyword evidence="3" id="KW-0479">Metal-binding</keyword>
<comment type="similarity">
    <text evidence="7">Belongs to the learning-associated protein family.</text>
</comment>
<feature type="compositionally biased region" description="Basic residues" evidence="8">
    <location>
        <begin position="291"/>
        <end position="312"/>
    </location>
</feature>
<proteinExistence type="inferred from homology"/>
<dbReference type="GO" id="GO:0046872">
    <property type="term" value="F:metal ion binding"/>
    <property type="evidence" value="ECO:0007669"/>
    <property type="project" value="UniProtKB-KW"/>
</dbReference>
<feature type="region of interest" description="Disordered" evidence="8">
    <location>
        <begin position="252"/>
        <end position="312"/>
    </location>
</feature>
<dbReference type="Pfam" id="PF00293">
    <property type="entry name" value="NUDIX"/>
    <property type="match status" value="1"/>
</dbReference>
<evidence type="ECO:0000256" key="1">
    <source>
        <dbReference type="ARBA" id="ARBA00001936"/>
    </source>
</evidence>
<keyword evidence="6" id="KW-0464">Manganese</keyword>
<evidence type="ECO:0000313" key="11">
    <source>
        <dbReference type="EMBL" id="KFD70665.1"/>
    </source>
</evidence>
<feature type="domain" description="Nudix hydrolase" evidence="9">
    <location>
        <begin position="62"/>
        <end position="199"/>
    </location>
</feature>
<evidence type="ECO:0000256" key="5">
    <source>
        <dbReference type="ARBA" id="ARBA00022842"/>
    </source>
</evidence>
<dbReference type="AlphaFoldDB" id="A0A085LUN8"/>
<gene>
    <name evidence="10" type="ORF">M513_10468</name>
    <name evidence="11" type="ORF">M514_10468</name>
</gene>
<dbReference type="InterPro" id="IPR018784">
    <property type="entry name" value="LLPH-like"/>
</dbReference>
<evidence type="ECO:0000256" key="8">
    <source>
        <dbReference type="SAM" id="MobiDB-lite"/>
    </source>
</evidence>
<dbReference type="PANTHER" id="PTHR12992:SF11">
    <property type="entry name" value="MITOCHONDRIAL COENZYME A DIPHOSPHATASE NUDT8"/>
    <property type="match status" value="1"/>
</dbReference>
<dbReference type="EMBL" id="KL363287">
    <property type="protein sequence ID" value="KFD48684.1"/>
    <property type="molecule type" value="Genomic_DNA"/>
</dbReference>
<name>A0A085LUN8_9BILA</name>
<evidence type="ECO:0000313" key="10">
    <source>
        <dbReference type="EMBL" id="KFD48684.1"/>
    </source>
</evidence>
<keyword evidence="5" id="KW-0460">Magnesium</keyword>
<dbReference type="PANTHER" id="PTHR12992">
    <property type="entry name" value="NUDIX HYDROLASE"/>
    <property type="match status" value="1"/>
</dbReference>
<dbReference type="Proteomes" id="UP000030758">
    <property type="component" value="Unassembled WGS sequence"/>
</dbReference>
<comment type="cofactor">
    <cofactor evidence="2">
        <name>Mg(2+)</name>
        <dbReference type="ChEBI" id="CHEBI:18420"/>
    </cofactor>
</comment>